<reference evidence="1 2" key="1">
    <citation type="submission" date="2023-06" db="EMBL/GenBank/DDBJ databases">
        <title>Cellulomonas sp. MW9 Whole genome sequence.</title>
        <authorList>
            <person name="Park S."/>
        </authorList>
    </citation>
    <scope>NUCLEOTIDE SEQUENCE [LARGE SCALE GENOMIC DNA]</scope>
    <source>
        <strain evidence="1 2">MW9</strain>
    </source>
</reference>
<organism evidence="1 2">
    <name type="scientific">Cellulomonas edaphi</name>
    <dbReference type="NCBI Taxonomy" id="3053468"/>
    <lineage>
        <taxon>Bacteria</taxon>
        <taxon>Bacillati</taxon>
        <taxon>Actinomycetota</taxon>
        <taxon>Actinomycetes</taxon>
        <taxon>Micrococcales</taxon>
        <taxon>Cellulomonadaceae</taxon>
        <taxon>Cellulomonas</taxon>
    </lineage>
</organism>
<dbReference type="SUPFAM" id="SSF53254">
    <property type="entry name" value="Phosphoglycerate mutase-like"/>
    <property type="match status" value="1"/>
</dbReference>
<dbReference type="EMBL" id="JAUCGR010000002">
    <property type="protein sequence ID" value="MDM7830958.1"/>
    <property type="molecule type" value="Genomic_DNA"/>
</dbReference>
<dbReference type="PANTHER" id="PTHR47623">
    <property type="entry name" value="OS09G0287300 PROTEIN"/>
    <property type="match status" value="1"/>
</dbReference>
<dbReference type="SMART" id="SM00855">
    <property type="entry name" value="PGAM"/>
    <property type="match status" value="1"/>
</dbReference>
<protein>
    <submittedName>
        <fullName evidence="1">Histidine phosphatase family protein</fullName>
    </submittedName>
</protein>
<evidence type="ECO:0000313" key="1">
    <source>
        <dbReference type="EMBL" id="MDM7830958.1"/>
    </source>
</evidence>
<dbReference type="CDD" id="cd07067">
    <property type="entry name" value="HP_PGM_like"/>
    <property type="match status" value="1"/>
</dbReference>
<dbReference type="Proteomes" id="UP001321453">
    <property type="component" value="Unassembled WGS sequence"/>
</dbReference>
<dbReference type="Pfam" id="PF00300">
    <property type="entry name" value="His_Phos_1"/>
    <property type="match status" value="1"/>
</dbReference>
<proteinExistence type="predicted"/>
<keyword evidence="2" id="KW-1185">Reference proteome</keyword>
<gene>
    <name evidence="1" type="ORF">QRT05_06400</name>
</gene>
<comment type="caution">
    <text evidence="1">The sequence shown here is derived from an EMBL/GenBank/DDBJ whole genome shotgun (WGS) entry which is preliminary data.</text>
</comment>
<dbReference type="InterPro" id="IPR013078">
    <property type="entry name" value="His_Pase_superF_clade-1"/>
</dbReference>
<evidence type="ECO:0000313" key="2">
    <source>
        <dbReference type="Proteomes" id="UP001321453"/>
    </source>
</evidence>
<sequence>MTSSTRRLVLLRHAKAEHPAGVEDHERALALPGRRQAGRVGTAMAAASVVPDLVLCSSSLRTRQTWELARAGLGVEPAVELRDEVYTAGAQALLALVQAVPDDVRTLLVVGHEPTMSHAAELLAGPGSDEAAYLRVQVGVPTASWSVLESSAAWSDWAPSGALLVGLHTPS</sequence>
<dbReference type="PANTHER" id="PTHR47623:SF1">
    <property type="entry name" value="OS09G0287300 PROTEIN"/>
    <property type="match status" value="1"/>
</dbReference>
<dbReference type="RefSeq" id="WP_289446170.1">
    <property type="nucleotide sequence ID" value="NZ_JAUCGR010000002.1"/>
</dbReference>
<dbReference type="Gene3D" id="3.40.50.1240">
    <property type="entry name" value="Phosphoglycerate mutase-like"/>
    <property type="match status" value="1"/>
</dbReference>
<name>A0ABT7S5R6_9CELL</name>
<dbReference type="InterPro" id="IPR029033">
    <property type="entry name" value="His_PPase_superfam"/>
</dbReference>
<accession>A0ABT7S5R6</accession>